<dbReference type="GO" id="GO:0016810">
    <property type="term" value="F:hydrolase activity, acting on carbon-nitrogen (but not peptide) bonds"/>
    <property type="evidence" value="ECO:0007669"/>
    <property type="project" value="InterPro"/>
</dbReference>
<dbReference type="SUPFAM" id="SSF51338">
    <property type="entry name" value="Composite domain of metallo-dependent hydrolases"/>
    <property type="match status" value="1"/>
</dbReference>
<reference evidence="3" key="1">
    <citation type="submission" date="2016-08" db="EMBL/GenBank/DDBJ databases">
        <authorList>
            <person name="Varghese N."/>
            <person name="Submissions Spin"/>
        </authorList>
    </citation>
    <scope>NUCLEOTIDE SEQUENCE [LARGE SCALE GENOMIC DNA]</scope>
    <source>
        <strain evidence="3">R-53094</strain>
    </source>
</reference>
<dbReference type="EMBL" id="FMAO01000002">
    <property type="protein sequence ID" value="SCB83639.1"/>
    <property type="molecule type" value="Genomic_DNA"/>
</dbReference>
<dbReference type="InterPro" id="IPR032466">
    <property type="entry name" value="Metal_Hydrolase"/>
</dbReference>
<keyword evidence="3" id="KW-1185">Reference proteome</keyword>
<dbReference type="Gene3D" id="2.30.40.10">
    <property type="entry name" value="Urease, subunit C, domain 1"/>
    <property type="match status" value="1"/>
</dbReference>
<evidence type="ECO:0000313" key="2">
    <source>
        <dbReference type="EMBL" id="SCB83639.1"/>
    </source>
</evidence>
<feature type="domain" description="Amidohydrolase-related" evidence="1">
    <location>
        <begin position="49"/>
        <end position="382"/>
    </location>
</feature>
<name>A0A1C3ZMM6_9LACO</name>
<dbReference type="Pfam" id="PF01979">
    <property type="entry name" value="Amidohydro_1"/>
    <property type="match status" value="1"/>
</dbReference>
<sequence length="388" mass="41519">MKVLYKNANVFTGNNTDFEEGIDFVVDTETGEFVSDTDVDQEVDLAGKYVMPGMINAHTHIVADPYEKIATLGDKDVTAATSTFLALKNLNALLTDGVTYIRDVGSVFDVDIELSALEESGELVAPGIIASGNPLTMTGGHFSNGSYEVDGVDEVKKFARLVMKKGARNVKMMATGGVSFSGETPWDVQMTEEELRAGVIEAHHKGRTACAHAQGTEGIQNALRAGVDSVEHAIFLDDETIQMFLDKGIYIVPTLTAPWAINQNADELPDFMVKKSLAVEKAHRKSIGEAAKAGVKLAMGTDSGTAYNNFDKNSSIELAMMVDTGATNLQALQAATINGADLLKISDHAGSIEAGKLADFIVLDDNPMQDIKALQADKVVYKKGHVVA</sequence>
<accession>A0A1C3ZMM6</accession>
<dbReference type="InterPro" id="IPR011059">
    <property type="entry name" value="Metal-dep_hydrolase_composite"/>
</dbReference>
<protein>
    <submittedName>
        <fullName evidence="2">Imidazolonepropionase</fullName>
    </submittedName>
</protein>
<dbReference type="InterPro" id="IPR051781">
    <property type="entry name" value="Metallo-dep_Hydrolase"/>
</dbReference>
<proteinExistence type="predicted"/>
<dbReference type="InterPro" id="IPR057744">
    <property type="entry name" value="OTAase-like"/>
</dbReference>
<dbReference type="InterPro" id="IPR006680">
    <property type="entry name" value="Amidohydro-rel"/>
</dbReference>
<gene>
    <name evidence="2" type="ORF">GA0061074_102102</name>
</gene>
<dbReference type="RefSeq" id="WP_092461586.1">
    <property type="nucleotide sequence ID" value="NZ_BJEE01000001.1"/>
</dbReference>
<evidence type="ECO:0000313" key="3">
    <source>
        <dbReference type="Proteomes" id="UP000199268"/>
    </source>
</evidence>
<dbReference type="STRING" id="1505725.GA0061074_102102"/>
<dbReference type="PANTHER" id="PTHR43135:SF3">
    <property type="entry name" value="ALPHA-D-RIBOSE 1-METHYLPHOSPHONATE 5-TRIPHOSPHATE DIPHOSPHATASE"/>
    <property type="match status" value="1"/>
</dbReference>
<evidence type="ECO:0000259" key="1">
    <source>
        <dbReference type="Pfam" id="PF01979"/>
    </source>
</evidence>
<dbReference type="Proteomes" id="UP000199268">
    <property type="component" value="Unassembled WGS sequence"/>
</dbReference>
<dbReference type="CDD" id="cd01299">
    <property type="entry name" value="Met_dep_hydrolase_A"/>
    <property type="match status" value="1"/>
</dbReference>
<dbReference type="Gene3D" id="3.20.20.140">
    <property type="entry name" value="Metal-dependent hydrolases"/>
    <property type="match status" value="1"/>
</dbReference>
<dbReference type="AlphaFoldDB" id="A0A1C3ZMM6"/>
<dbReference type="PANTHER" id="PTHR43135">
    <property type="entry name" value="ALPHA-D-RIBOSE 1-METHYLPHOSPHONATE 5-TRIPHOSPHATE DIPHOSPHATASE"/>
    <property type="match status" value="1"/>
</dbReference>
<organism evidence="2 3">
    <name type="scientific">Weissella bombi</name>
    <dbReference type="NCBI Taxonomy" id="1505725"/>
    <lineage>
        <taxon>Bacteria</taxon>
        <taxon>Bacillati</taxon>
        <taxon>Bacillota</taxon>
        <taxon>Bacilli</taxon>
        <taxon>Lactobacillales</taxon>
        <taxon>Lactobacillaceae</taxon>
        <taxon>Weissella</taxon>
    </lineage>
</organism>
<dbReference type="OrthoDB" id="9797498at2"/>
<dbReference type="SUPFAM" id="SSF51556">
    <property type="entry name" value="Metallo-dependent hydrolases"/>
    <property type="match status" value="1"/>
</dbReference>